<dbReference type="SUPFAM" id="SSF51621">
    <property type="entry name" value="Phosphoenolpyruvate/pyruvate domain"/>
    <property type="match status" value="1"/>
</dbReference>
<sequence length="287" mass="31405">MGAKLIEEAGFKAAFFSGFAFSASRLGMPDVGVATYSEMADAGRDVCQAVKIPVVGDGDTGYGGTLNVRRTVKGFARAGFAAVSIEDQCFPKRCAYANGVQVVGLEEAQERIQAAIRARDESRDDGYDILLIARTDRLKVKDARPREEVLGETIQLCQRFQEAGADIVYAEGLANREEMELINRSLRVPTMLAQVERPNVHVHSAREAGAMGFRLSLRGVTLLNCYIAAVKQTLQAIKNEEQISTEPGRSFLLPFDELYQSVGFNEAYEWERSSVAHRPSQGGGTSK</sequence>
<dbReference type="Gene3D" id="3.20.20.60">
    <property type="entry name" value="Phosphoenolpyruvate-binding domains"/>
    <property type="match status" value="1"/>
</dbReference>
<dbReference type="EMBL" id="HBEO01033251">
    <property type="protein sequence ID" value="CAD8506263.1"/>
    <property type="molecule type" value="Transcribed_RNA"/>
</dbReference>
<organism evidence="1">
    <name type="scientific">Hanusia phi</name>
    <dbReference type="NCBI Taxonomy" id="3032"/>
    <lineage>
        <taxon>Eukaryota</taxon>
        <taxon>Cryptophyceae</taxon>
        <taxon>Pyrenomonadales</taxon>
        <taxon>Geminigeraceae</taxon>
        <taxon>Hanusia</taxon>
    </lineage>
</organism>
<protein>
    <recommendedName>
        <fullName evidence="2">Carboxyvinyl-carboxyphosphonate phosphorylmutase</fullName>
    </recommendedName>
</protein>
<dbReference type="PANTHER" id="PTHR42905:SF2">
    <property type="entry name" value="PHOSPHOENOLPYRUVATE CARBOXYLASE FAMILY PROTEIN"/>
    <property type="match status" value="1"/>
</dbReference>
<dbReference type="AlphaFoldDB" id="A0A7S0NCY6"/>
<dbReference type="Pfam" id="PF13714">
    <property type="entry name" value="PEP_mutase"/>
    <property type="match status" value="1"/>
</dbReference>
<proteinExistence type="predicted"/>
<dbReference type="InterPro" id="IPR015813">
    <property type="entry name" value="Pyrv/PenolPyrv_kinase-like_dom"/>
</dbReference>
<dbReference type="PANTHER" id="PTHR42905">
    <property type="entry name" value="PHOSPHOENOLPYRUVATE CARBOXYLASE"/>
    <property type="match status" value="1"/>
</dbReference>
<dbReference type="InterPro" id="IPR039556">
    <property type="entry name" value="ICL/PEPM"/>
</dbReference>
<accession>A0A7S0NCY6</accession>
<evidence type="ECO:0008006" key="2">
    <source>
        <dbReference type="Google" id="ProtNLM"/>
    </source>
</evidence>
<dbReference type="GO" id="GO:0003824">
    <property type="term" value="F:catalytic activity"/>
    <property type="evidence" value="ECO:0007669"/>
    <property type="project" value="InterPro"/>
</dbReference>
<reference evidence="1" key="1">
    <citation type="submission" date="2021-01" db="EMBL/GenBank/DDBJ databases">
        <authorList>
            <person name="Corre E."/>
            <person name="Pelletier E."/>
            <person name="Niang G."/>
            <person name="Scheremetjew M."/>
            <person name="Finn R."/>
            <person name="Kale V."/>
            <person name="Holt S."/>
            <person name="Cochrane G."/>
            <person name="Meng A."/>
            <person name="Brown T."/>
            <person name="Cohen L."/>
        </authorList>
    </citation>
    <scope>NUCLEOTIDE SEQUENCE</scope>
    <source>
        <strain evidence="1">CCMP325</strain>
    </source>
</reference>
<dbReference type="CDD" id="cd00377">
    <property type="entry name" value="ICL_PEPM"/>
    <property type="match status" value="1"/>
</dbReference>
<name>A0A7S0NCY6_9CRYP</name>
<dbReference type="InterPro" id="IPR040442">
    <property type="entry name" value="Pyrv_kinase-like_dom_sf"/>
</dbReference>
<gene>
    <name evidence="1" type="ORF">HPHI1048_LOCUS22506</name>
</gene>
<evidence type="ECO:0000313" key="1">
    <source>
        <dbReference type="EMBL" id="CAD8506263.1"/>
    </source>
</evidence>